<comment type="caution">
    <text evidence="1">The sequence shown here is derived from an EMBL/GenBank/DDBJ whole genome shotgun (WGS) entry which is preliminary data.</text>
</comment>
<organism evidence="1">
    <name type="scientific">marine sediment metagenome</name>
    <dbReference type="NCBI Taxonomy" id="412755"/>
    <lineage>
        <taxon>unclassified sequences</taxon>
        <taxon>metagenomes</taxon>
        <taxon>ecological metagenomes</taxon>
    </lineage>
</organism>
<sequence length="195" mass="23511">MTTYLPCIREKNSGFVDLLESLYEVGYYWKRLTETARLLEANVPETPSKQINEASWFVYNLDFYWHVDYSLEERIIKFLTIFKRVYKSQSTEETALLEIWIKANKMLKTEATKKMRDPLAHTRSQGVQGWRDEHHWEAALILNDKSDFIEVYDNRFLQSRDVYLSYTRTWVQQRFEVTCIMFDRLCSFSLERLEL</sequence>
<gene>
    <name evidence="1" type="ORF">S12H4_27375</name>
</gene>
<name>X1U007_9ZZZZ</name>
<dbReference type="AlphaFoldDB" id="X1U007"/>
<accession>X1U007</accession>
<dbReference type="EMBL" id="BARW01015623">
    <property type="protein sequence ID" value="GAI96941.1"/>
    <property type="molecule type" value="Genomic_DNA"/>
</dbReference>
<proteinExistence type="predicted"/>
<reference evidence="1" key="1">
    <citation type="journal article" date="2014" name="Front. Microbiol.">
        <title>High frequency of phylogenetically diverse reductive dehalogenase-homologous genes in deep subseafloor sedimentary metagenomes.</title>
        <authorList>
            <person name="Kawai M."/>
            <person name="Futagami T."/>
            <person name="Toyoda A."/>
            <person name="Takaki Y."/>
            <person name="Nishi S."/>
            <person name="Hori S."/>
            <person name="Arai W."/>
            <person name="Tsubouchi T."/>
            <person name="Morono Y."/>
            <person name="Uchiyama I."/>
            <person name="Ito T."/>
            <person name="Fujiyama A."/>
            <person name="Inagaki F."/>
            <person name="Takami H."/>
        </authorList>
    </citation>
    <scope>NUCLEOTIDE SEQUENCE</scope>
    <source>
        <strain evidence="1">Expedition CK06-06</strain>
    </source>
</reference>
<protein>
    <submittedName>
        <fullName evidence="1">Uncharacterized protein</fullName>
    </submittedName>
</protein>
<evidence type="ECO:0000313" key="1">
    <source>
        <dbReference type="EMBL" id="GAI96941.1"/>
    </source>
</evidence>